<dbReference type="Pfam" id="PF14479">
    <property type="entry name" value="HeLo"/>
    <property type="match status" value="1"/>
</dbReference>
<evidence type="ECO:0000313" key="3">
    <source>
        <dbReference type="Proteomes" id="UP001287356"/>
    </source>
</evidence>
<dbReference type="Gene3D" id="1.20.120.1020">
    <property type="entry name" value="Prion-inhibition and propagation, HeLo domain"/>
    <property type="match status" value="1"/>
</dbReference>
<protein>
    <recommendedName>
        <fullName evidence="1">Prion-inhibition and propagation HeLo domain-containing protein</fullName>
    </recommendedName>
</protein>
<name>A0AAE0KGQ6_9PEZI</name>
<reference evidence="2" key="1">
    <citation type="journal article" date="2023" name="Mol. Phylogenet. Evol.">
        <title>Genome-scale phylogeny and comparative genomics of the fungal order Sordariales.</title>
        <authorList>
            <person name="Hensen N."/>
            <person name="Bonometti L."/>
            <person name="Westerberg I."/>
            <person name="Brannstrom I.O."/>
            <person name="Guillou S."/>
            <person name="Cros-Aarteil S."/>
            <person name="Calhoun S."/>
            <person name="Haridas S."/>
            <person name="Kuo A."/>
            <person name="Mondo S."/>
            <person name="Pangilinan J."/>
            <person name="Riley R."/>
            <person name="LaButti K."/>
            <person name="Andreopoulos B."/>
            <person name="Lipzen A."/>
            <person name="Chen C."/>
            <person name="Yan M."/>
            <person name="Daum C."/>
            <person name="Ng V."/>
            <person name="Clum A."/>
            <person name="Steindorff A."/>
            <person name="Ohm R.A."/>
            <person name="Martin F."/>
            <person name="Silar P."/>
            <person name="Natvig D.O."/>
            <person name="Lalanne C."/>
            <person name="Gautier V."/>
            <person name="Ament-Velasquez S.L."/>
            <person name="Kruys A."/>
            <person name="Hutchinson M.I."/>
            <person name="Powell A.J."/>
            <person name="Barry K."/>
            <person name="Miller A.N."/>
            <person name="Grigoriev I.V."/>
            <person name="Debuchy R."/>
            <person name="Gladieux P."/>
            <person name="Hiltunen Thoren M."/>
            <person name="Johannesson H."/>
        </authorList>
    </citation>
    <scope>NUCLEOTIDE SEQUENCE</scope>
    <source>
        <strain evidence="2">CBS 958.72</strain>
    </source>
</reference>
<feature type="domain" description="Prion-inhibition and propagation HeLo" evidence="1">
    <location>
        <begin position="14"/>
        <end position="207"/>
    </location>
</feature>
<evidence type="ECO:0000259" key="1">
    <source>
        <dbReference type="Pfam" id="PF14479"/>
    </source>
</evidence>
<keyword evidence="3" id="KW-1185">Reference proteome</keyword>
<comment type="caution">
    <text evidence="2">The sequence shown here is derived from an EMBL/GenBank/DDBJ whole genome shotgun (WGS) entry which is preliminary data.</text>
</comment>
<organism evidence="2 3">
    <name type="scientific">Lasiosphaeria ovina</name>
    <dbReference type="NCBI Taxonomy" id="92902"/>
    <lineage>
        <taxon>Eukaryota</taxon>
        <taxon>Fungi</taxon>
        <taxon>Dikarya</taxon>
        <taxon>Ascomycota</taxon>
        <taxon>Pezizomycotina</taxon>
        <taxon>Sordariomycetes</taxon>
        <taxon>Sordariomycetidae</taxon>
        <taxon>Sordariales</taxon>
        <taxon>Lasiosphaeriaceae</taxon>
        <taxon>Lasiosphaeria</taxon>
    </lineage>
</organism>
<proteinExistence type="predicted"/>
<dbReference type="Proteomes" id="UP001287356">
    <property type="component" value="Unassembled WGS sequence"/>
</dbReference>
<dbReference type="EMBL" id="JAULSN010000003">
    <property type="protein sequence ID" value="KAK3375661.1"/>
    <property type="molecule type" value="Genomic_DNA"/>
</dbReference>
<dbReference type="AlphaFoldDB" id="A0AAE0KGQ6"/>
<dbReference type="PANTHER" id="PTHR37542:SF3">
    <property type="entry name" value="PRION-INHIBITION AND PROPAGATION HELO DOMAIN-CONTAINING PROTEIN"/>
    <property type="match status" value="1"/>
</dbReference>
<dbReference type="Gene3D" id="1.10.510.10">
    <property type="entry name" value="Transferase(Phosphotransferase) domain 1"/>
    <property type="match status" value="1"/>
</dbReference>
<reference evidence="2" key="2">
    <citation type="submission" date="2023-06" db="EMBL/GenBank/DDBJ databases">
        <authorList>
            <consortium name="Lawrence Berkeley National Laboratory"/>
            <person name="Haridas S."/>
            <person name="Hensen N."/>
            <person name="Bonometti L."/>
            <person name="Westerberg I."/>
            <person name="Brannstrom I.O."/>
            <person name="Guillou S."/>
            <person name="Cros-Aarteil S."/>
            <person name="Calhoun S."/>
            <person name="Kuo A."/>
            <person name="Mondo S."/>
            <person name="Pangilinan J."/>
            <person name="Riley R."/>
            <person name="Labutti K."/>
            <person name="Andreopoulos B."/>
            <person name="Lipzen A."/>
            <person name="Chen C."/>
            <person name="Yanf M."/>
            <person name="Daum C."/>
            <person name="Ng V."/>
            <person name="Clum A."/>
            <person name="Steindorff A."/>
            <person name="Ohm R."/>
            <person name="Martin F."/>
            <person name="Silar P."/>
            <person name="Natvig D."/>
            <person name="Lalanne C."/>
            <person name="Gautier V."/>
            <person name="Ament-Velasquez S.L."/>
            <person name="Kruys A."/>
            <person name="Hutchinson M.I."/>
            <person name="Powell A.J."/>
            <person name="Barry K."/>
            <person name="Miller A.N."/>
            <person name="Grigoriev I.V."/>
            <person name="Debuchy R."/>
            <person name="Gladieux P."/>
            <person name="Thoren M.H."/>
            <person name="Johannesson H."/>
        </authorList>
    </citation>
    <scope>NUCLEOTIDE SEQUENCE</scope>
    <source>
        <strain evidence="2">CBS 958.72</strain>
    </source>
</reference>
<dbReference type="InterPro" id="IPR038305">
    <property type="entry name" value="HeLo_sf"/>
</dbReference>
<evidence type="ECO:0000313" key="2">
    <source>
        <dbReference type="EMBL" id="KAK3375661.1"/>
    </source>
</evidence>
<dbReference type="InterPro" id="IPR029498">
    <property type="entry name" value="HeLo_dom"/>
</dbReference>
<dbReference type="PANTHER" id="PTHR37542">
    <property type="entry name" value="HELO DOMAIN-CONTAINING PROTEIN-RELATED"/>
    <property type="match status" value="1"/>
</dbReference>
<sequence>MSGPEISLGLAPIAFKGLIACWKLLDKTLTLSDDADDLMIRLERARGLTTVWASQSGLSEGALLPALLPFEDAIARTLTRISSLIKSLQQDGNKYDLATSDGAPAPIEPPRKTSTAIMQMRRSLHAMVQDTPSEGSGSSLAQLLDEEAVKQSQRHSGPDKIGLRRRVSWAAHDRAKFQSFVGSLEKHISGLGDFLHQAQMREMQLQLNRLDLQVVDGLSEVKALLQLQVLSSRGLQQYAGVGDLDVACLAEWKALTLPGAPSSSSSSGGQDSAQAAKWNISTIDPAIRARWRFLQRSRVDPDMCYLFEKKDYDANIPDPDKDMLRERIRKLVLLLGGVGAQRHLHTLKAVSFVDDPELHCWWIIFQFPIATGIPTAVDTDDDDDDDGLSEREPLSLRALYSSPQKPALEIRYRLAKRLTDTFARLYGSAWMHKSVNSSNIVFPHLVSDDALAAFRALETALVQGFGYSRQHTEAQTIDHGRVLGNLEAAIYRHPNYQGEAASGYQVHYDIYSLGLVLFEIALWAPLMGLLAAKSKPVPGKEPPSIMLSPEMTQFYEAEARELKRRVDMRVEAELAYRVGTKFRDVVQWCLNLPGPVTAIEFYDRVAVPLEELSAHH</sequence>
<dbReference type="InterPro" id="IPR011009">
    <property type="entry name" value="Kinase-like_dom_sf"/>
</dbReference>
<gene>
    <name evidence="2" type="ORF">B0T24DRAFT_616772</name>
</gene>
<accession>A0AAE0KGQ6</accession>
<dbReference type="SUPFAM" id="SSF56112">
    <property type="entry name" value="Protein kinase-like (PK-like)"/>
    <property type="match status" value="1"/>
</dbReference>